<evidence type="ECO:0000256" key="3">
    <source>
        <dbReference type="ARBA" id="ARBA00012646"/>
    </source>
</evidence>
<dbReference type="EMBL" id="AMQM01003934">
    <property type="status" value="NOT_ANNOTATED_CDS"/>
    <property type="molecule type" value="Genomic_DNA"/>
</dbReference>
<evidence type="ECO:0000256" key="4">
    <source>
        <dbReference type="ARBA" id="ARBA00022729"/>
    </source>
</evidence>
<dbReference type="STRING" id="6412.T1F4P5"/>
<dbReference type="RefSeq" id="XP_009016719.1">
    <property type="nucleotide sequence ID" value="XM_009018471.1"/>
</dbReference>
<protein>
    <recommendedName>
        <fullName evidence="3">acid phosphatase</fullName>
        <ecNumber evidence="3">3.1.3.2</ecNumber>
    </recommendedName>
</protein>
<dbReference type="OrthoDB" id="5821688at2759"/>
<evidence type="ECO:0000256" key="7">
    <source>
        <dbReference type="ARBA" id="ARBA00023180"/>
    </source>
</evidence>
<dbReference type="PANTHER" id="PTHR11567">
    <property type="entry name" value="ACID PHOSPHATASE-RELATED"/>
    <property type="match status" value="1"/>
</dbReference>
<dbReference type="GeneID" id="20203794"/>
<organism evidence="9 10">
    <name type="scientific">Helobdella robusta</name>
    <name type="common">Californian leech</name>
    <dbReference type="NCBI Taxonomy" id="6412"/>
    <lineage>
        <taxon>Eukaryota</taxon>
        <taxon>Metazoa</taxon>
        <taxon>Spiralia</taxon>
        <taxon>Lophotrochozoa</taxon>
        <taxon>Annelida</taxon>
        <taxon>Clitellata</taxon>
        <taxon>Hirudinea</taxon>
        <taxon>Rhynchobdellida</taxon>
        <taxon>Glossiphoniidae</taxon>
        <taxon>Helobdella</taxon>
    </lineage>
</organism>
<keyword evidence="4" id="KW-0732">Signal</keyword>
<evidence type="ECO:0000313" key="8">
    <source>
        <dbReference type="EMBL" id="ESO05404.1"/>
    </source>
</evidence>
<evidence type="ECO:0000313" key="9">
    <source>
        <dbReference type="EnsemblMetazoa" id="HelroP171803"/>
    </source>
</evidence>
<accession>T1F4P5</accession>
<dbReference type="Pfam" id="PF00328">
    <property type="entry name" value="His_Phos_2"/>
    <property type="match status" value="1"/>
</dbReference>
<dbReference type="Gene3D" id="3.40.50.1240">
    <property type="entry name" value="Phosphoglycerate mutase-like"/>
    <property type="match status" value="1"/>
</dbReference>
<dbReference type="GO" id="GO:0003993">
    <property type="term" value="F:acid phosphatase activity"/>
    <property type="evidence" value="ECO:0007669"/>
    <property type="project" value="UniProtKB-EC"/>
</dbReference>
<evidence type="ECO:0000313" key="10">
    <source>
        <dbReference type="Proteomes" id="UP000015101"/>
    </source>
</evidence>
<dbReference type="Proteomes" id="UP000015101">
    <property type="component" value="Unassembled WGS sequence"/>
</dbReference>
<keyword evidence="7" id="KW-0325">Glycoprotein</keyword>
<dbReference type="CTD" id="20203794"/>
<reference evidence="10" key="1">
    <citation type="submission" date="2012-12" db="EMBL/GenBank/DDBJ databases">
        <authorList>
            <person name="Hellsten U."/>
            <person name="Grimwood J."/>
            <person name="Chapman J.A."/>
            <person name="Shapiro H."/>
            <person name="Aerts A."/>
            <person name="Otillar R.P."/>
            <person name="Terry A.Y."/>
            <person name="Boore J.L."/>
            <person name="Simakov O."/>
            <person name="Marletaz F."/>
            <person name="Cho S.-J."/>
            <person name="Edsinger-Gonzales E."/>
            <person name="Havlak P."/>
            <person name="Kuo D.-H."/>
            <person name="Larsson T."/>
            <person name="Lv J."/>
            <person name="Arendt D."/>
            <person name="Savage R."/>
            <person name="Osoegawa K."/>
            <person name="de Jong P."/>
            <person name="Lindberg D.R."/>
            <person name="Seaver E.C."/>
            <person name="Weisblat D.A."/>
            <person name="Putnam N.H."/>
            <person name="Grigoriev I.V."/>
            <person name="Rokhsar D.S."/>
        </authorList>
    </citation>
    <scope>NUCLEOTIDE SEQUENCE</scope>
</reference>
<evidence type="ECO:0000256" key="6">
    <source>
        <dbReference type="ARBA" id="ARBA00023157"/>
    </source>
</evidence>
<dbReference type="PANTHER" id="PTHR11567:SF211">
    <property type="entry name" value="PROSTATIC ACID PHOSPHATASE"/>
    <property type="match status" value="1"/>
</dbReference>
<keyword evidence="10" id="KW-1185">Reference proteome</keyword>
<dbReference type="HOGENOM" id="CLU_2006356_0_0_1"/>
<dbReference type="EMBL" id="KB096365">
    <property type="protein sequence ID" value="ESO05404.1"/>
    <property type="molecule type" value="Genomic_DNA"/>
</dbReference>
<comment type="catalytic activity">
    <reaction evidence="1">
        <text>a phosphate monoester + H2O = an alcohol + phosphate</text>
        <dbReference type="Rhea" id="RHEA:15017"/>
        <dbReference type="ChEBI" id="CHEBI:15377"/>
        <dbReference type="ChEBI" id="CHEBI:30879"/>
        <dbReference type="ChEBI" id="CHEBI:43474"/>
        <dbReference type="ChEBI" id="CHEBI:67140"/>
        <dbReference type="EC" id="3.1.3.2"/>
    </reaction>
</comment>
<name>T1F4P5_HELRO</name>
<dbReference type="eggNOG" id="KOG3720">
    <property type="taxonomic scope" value="Eukaryota"/>
</dbReference>
<dbReference type="EnsemblMetazoa" id="HelroT171803">
    <property type="protein sequence ID" value="HelroP171803"/>
    <property type="gene ID" value="HelroG171803"/>
</dbReference>
<reference evidence="8 10" key="2">
    <citation type="journal article" date="2013" name="Nature">
        <title>Insights into bilaterian evolution from three spiralian genomes.</title>
        <authorList>
            <person name="Simakov O."/>
            <person name="Marletaz F."/>
            <person name="Cho S.J."/>
            <person name="Edsinger-Gonzales E."/>
            <person name="Havlak P."/>
            <person name="Hellsten U."/>
            <person name="Kuo D.H."/>
            <person name="Larsson T."/>
            <person name="Lv J."/>
            <person name="Arendt D."/>
            <person name="Savage R."/>
            <person name="Osoegawa K."/>
            <person name="de Jong P."/>
            <person name="Grimwood J."/>
            <person name="Chapman J.A."/>
            <person name="Shapiro H."/>
            <person name="Aerts A."/>
            <person name="Otillar R.P."/>
            <person name="Terry A.Y."/>
            <person name="Boore J.L."/>
            <person name="Grigoriev I.V."/>
            <person name="Lindberg D.R."/>
            <person name="Seaver E.C."/>
            <person name="Weisblat D.A."/>
            <person name="Putnam N.H."/>
            <person name="Rokhsar D.S."/>
        </authorList>
    </citation>
    <scope>NUCLEOTIDE SEQUENCE</scope>
</reference>
<reference evidence="9" key="3">
    <citation type="submission" date="2015-06" db="UniProtKB">
        <authorList>
            <consortium name="EnsemblMetazoa"/>
        </authorList>
    </citation>
    <scope>IDENTIFICATION</scope>
</reference>
<evidence type="ECO:0000256" key="1">
    <source>
        <dbReference type="ARBA" id="ARBA00000032"/>
    </source>
</evidence>
<gene>
    <name evidence="9" type="primary">20203794</name>
    <name evidence="8" type="ORF">HELRODRAFT_171803</name>
</gene>
<dbReference type="EC" id="3.1.3.2" evidence="3"/>
<keyword evidence="5" id="KW-0378">Hydrolase</keyword>
<dbReference type="KEGG" id="hro:HELRODRAFT_171803"/>
<evidence type="ECO:0000256" key="2">
    <source>
        <dbReference type="ARBA" id="ARBA00005375"/>
    </source>
</evidence>
<evidence type="ECO:0000256" key="5">
    <source>
        <dbReference type="ARBA" id="ARBA00022801"/>
    </source>
</evidence>
<comment type="similarity">
    <text evidence="2">Belongs to the histidine acid phosphatase family.</text>
</comment>
<dbReference type="InterPro" id="IPR050645">
    <property type="entry name" value="Histidine_acid_phosphatase"/>
</dbReference>
<keyword evidence="6" id="KW-1015">Disulfide bond</keyword>
<proteinExistence type="inferred from homology"/>
<dbReference type="SUPFAM" id="SSF53254">
    <property type="entry name" value="Phosphoglycerate mutase-like"/>
    <property type="match status" value="1"/>
</dbReference>
<sequence length="124" mass="14328">MDILVIVIITQHGVEQMNNVGKFTRLRYVEGRPYTFLSSSYRRTEMYAQSSDVDRTLMSSQSFLDSLYPLKSSGQHFLPIPVHTKQASLDKELLNDGCREYDVVLGQVISSQEVEDMRRDHLRN</sequence>
<dbReference type="CDD" id="cd07061">
    <property type="entry name" value="HP_HAP_like"/>
    <property type="match status" value="1"/>
</dbReference>
<dbReference type="AlphaFoldDB" id="T1F4P5"/>
<dbReference type="InParanoid" id="T1F4P5"/>
<dbReference type="InterPro" id="IPR029033">
    <property type="entry name" value="His_PPase_superfam"/>
</dbReference>
<dbReference type="InterPro" id="IPR000560">
    <property type="entry name" value="His_Pase_clade-2"/>
</dbReference>